<dbReference type="EMBL" id="PVNL01000035">
    <property type="protein sequence ID" value="PRQ08838.1"/>
    <property type="molecule type" value="Genomic_DNA"/>
</dbReference>
<evidence type="ECO:0000256" key="1">
    <source>
        <dbReference type="SAM" id="SignalP"/>
    </source>
</evidence>
<evidence type="ECO:0000313" key="2">
    <source>
        <dbReference type="EMBL" id="PRQ08838.1"/>
    </source>
</evidence>
<dbReference type="Proteomes" id="UP000238823">
    <property type="component" value="Unassembled WGS sequence"/>
</dbReference>
<dbReference type="RefSeq" id="WP_146157441.1">
    <property type="nucleotide sequence ID" value="NZ_PVNL01000035.1"/>
</dbReference>
<reference evidence="2 3" key="1">
    <citation type="submission" date="2018-03" db="EMBL/GenBank/DDBJ databases">
        <title>Draft Genome Sequences of the Obligatory Marine Myxobacteria Enhygromyxa salina SWB007.</title>
        <authorList>
            <person name="Poehlein A."/>
            <person name="Moghaddam J.A."/>
            <person name="Harms H."/>
            <person name="Alanjari M."/>
            <person name="Koenig G.M."/>
            <person name="Daniel R."/>
            <person name="Schaeberle T.F."/>
        </authorList>
    </citation>
    <scope>NUCLEOTIDE SEQUENCE [LARGE SCALE GENOMIC DNA]</scope>
    <source>
        <strain evidence="2 3">SWB007</strain>
    </source>
</reference>
<proteinExistence type="predicted"/>
<evidence type="ECO:0008006" key="4">
    <source>
        <dbReference type="Google" id="ProtNLM"/>
    </source>
</evidence>
<name>A0A2S9YUR7_9BACT</name>
<feature type="chain" id="PRO_5015618072" description="Lipoprotein" evidence="1">
    <location>
        <begin position="22"/>
        <end position="265"/>
    </location>
</feature>
<dbReference type="AlphaFoldDB" id="A0A2S9YUR7"/>
<organism evidence="2 3">
    <name type="scientific">Enhygromyxa salina</name>
    <dbReference type="NCBI Taxonomy" id="215803"/>
    <lineage>
        <taxon>Bacteria</taxon>
        <taxon>Pseudomonadati</taxon>
        <taxon>Myxococcota</taxon>
        <taxon>Polyangia</taxon>
        <taxon>Nannocystales</taxon>
        <taxon>Nannocystaceae</taxon>
        <taxon>Enhygromyxa</taxon>
    </lineage>
</organism>
<comment type="caution">
    <text evidence="2">The sequence shown here is derived from an EMBL/GenBank/DDBJ whole genome shotgun (WGS) entry which is preliminary data.</text>
</comment>
<protein>
    <recommendedName>
        <fullName evidence="4">Lipoprotein</fullName>
    </recommendedName>
</protein>
<keyword evidence="1" id="KW-0732">Signal</keyword>
<feature type="signal peptide" evidence="1">
    <location>
        <begin position="1"/>
        <end position="21"/>
    </location>
</feature>
<gene>
    <name evidence="2" type="ORF">ENSA7_14700</name>
</gene>
<dbReference type="PROSITE" id="PS51257">
    <property type="entry name" value="PROKAR_LIPOPROTEIN"/>
    <property type="match status" value="1"/>
</dbReference>
<sequence>MAATKPSVTIAALTLALASLGACSSKSTPRIRTWELTFDDASAPIGARVLIGEHVVGAIEAPASYDTGRKLPYVRGPIPPEVESIATAAVEVEVASPCGTTRIPVTMVPKEGRASPLLHLDTSKTMTTTLVWSALPSKTKFKIGEVEPRVNMGHFLVNSLDCAPRHSLTVDGAAVGELELTDEALVGVFVAKDSSTCYEVTVASFGRDGGATHKTILRGKPIYPFPHAQIDYRDKPVPEILSVSEGTVGVTKVGVSEIDCGAVPD</sequence>
<accession>A0A2S9YUR7</accession>
<evidence type="ECO:0000313" key="3">
    <source>
        <dbReference type="Proteomes" id="UP000238823"/>
    </source>
</evidence>